<keyword evidence="4" id="KW-1185">Reference proteome</keyword>
<dbReference type="EMBL" id="FQUQ01000001">
    <property type="protein sequence ID" value="SHE59180.1"/>
    <property type="molecule type" value="Genomic_DNA"/>
</dbReference>
<dbReference type="SUPFAM" id="SSF55961">
    <property type="entry name" value="Bet v1-like"/>
    <property type="match status" value="1"/>
</dbReference>
<organism evidence="3 4">
    <name type="scientific">Pedobacter caeni</name>
    <dbReference type="NCBI Taxonomy" id="288992"/>
    <lineage>
        <taxon>Bacteria</taxon>
        <taxon>Pseudomonadati</taxon>
        <taxon>Bacteroidota</taxon>
        <taxon>Sphingobacteriia</taxon>
        <taxon>Sphingobacteriales</taxon>
        <taxon>Sphingobacteriaceae</taxon>
        <taxon>Pedobacter</taxon>
    </lineage>
</organism>
<gene>
    <name evidence="3" type="ORF">SAMN04488522_101655</name>
</gene>
<feature type="domain" description="Activator of Hsp90 ATPase homologue 1/2-like C-terminal" evidence="2">
    <location>
        <begin position="13"/>
        <end position="140"/>
    </location>
</feature>
<reference evidence="4" key="1">
    <citation type="submission" date="2016-11" db="EMBL/GenBank/DDBJ databases">
        <authorList>
            <person name="Varghese N."/>
            <person name="Submissions S."/>
        </authorList>
    </citation>
    <scope>NUCLEOTIDE SEQUENCE [LARGE SCALE GENOMIC DNA]</scope>
    <source>
        <strain evidence="4">DSM 16990</strain>
    </source>
</reference>
<evidence type="ECO:0000313" key="3">
    <source>
        <dbReference type="EMBL" id="SHE59180.1"/>
    </source>
</evidence>
<evidence type="ECO:0000313" key="4">
    <source>
        <dbReference type="Proteomes" id="UP000184287"/>
    </source>
</evidence>
<dbReference type="Proteomes" id="UP000184287">
    <property type="component" value="Unassembled WGS sequence"/>
</dbReference>
<sequence>MAKLIKHQFFFPHPQERVWEYLTNPELMEQWLMKNDFKPIIGHDFQFRTNPIPSLDFDGIFYCKVLAIVPFTELSYSWKSGPGEGEITLDSVVVWKLQATDKGTEVILEHRGFAKKENLNFFNGLTAGWLEKLDKIKTLLDAPEHGTIKA</sequence>
<protein>
    <submittedName>
        <fullName evidence="3">Uncharacterized conserved protein YndB, AHSA1/START domain</fullName>
    </submittedName>
</protein>
<dbReference type="CDD" id="cd07814">
    <property type="entry name" value="SRPBCC_CalC_Aha1-like"/>
    <property type="match status" value="1"/>
</dbReference>
<dbReference type="InterPro" id="IPR013538">
    <property type="entry name" value="ASHA1/2-like_C"/>
</dbReference>
<comment type="similarity">
    <text evidence="1">Belongs to the AHA1 family.</text>
</comment>
<evidence type="ECO:0000259" key="2">
    <source>
        <dbReference type="Pfam" id="PF08327"/>
    </source>
</evidence>
<dbReference type="InterPro" id="IPR023393">
    <property type="entry name" value="START-like_dom_sf"/>
</dbReference>
<dbReference type="Gene3D" id="3.30.530.20">
    <property type="match status" value="1"/>
</dbReference>
<dbReference type="Pfam" id="PF08327">
    <property type="entry name" value="AHSA1"/>
    <property type="match status" value="1"/>
</dbReference>
<dbReference type="STRING" id="288992.SAMN04488522_101655"/>
<name>A0A1M4URF3_9SPHI</name>
<dbReference type="OrthoDB" id="2355173at2"/>
<accession>A0A1M4URF3</accession>
<proteinExistence type="inferred from homology"/>
<dbReference type="AlphaFoldDB" id="A0A1M4URF3"/>
<evidence type="ECO:0000256" key="1">
    <source>
        <dbReference type="ARBA" id="ARBA00006817"/>
    </source>
</evidence>
<dbReference type="RefSeq" id="WP_073227328.1">
    <property type="nucleotide sequence ID" value="NZ_FQUQ01000001.1"/>
</dbReference>